<dbReference type="InterPro" id="IPR036543">
    <property type="entry name" value="Guanylate-bd_C_sf"/>
</dbReference>
<keyword evidence="2" id="KW-0378">Hydrolase</keyword>
<dbReference type="FunFam" id="3.40.50.300:FF:001470">
    <property type="entry name" value="Interferon-induced guanylate-binding protein 1"/>
    <property type="match status" value="1"/>
</dbReference>
<dbReference type="PANTHER" id="PTHR10751">
    <property type="entry name" value="GUANYLATE BINDING PROTEIN"/>
    <property type="match status" value="1"/>
</dbReference>
<dbReference type="InterPro" id="IPR003191">
    <property type="entry name" value="Guanylate-bd/ATL_C"/>
</dbReference>
<dbReference type="InterPro" id="IPR027417">
    <property type="entry name" value="P-loop_NTPase"/>
</dbReference>
<dbReference type="Pfam" id="PF02263">
    <property type="entry name" value="GBP"/>
    <property type="match status" value="1"/>
</dbReference>
<organism evidence="6 7">
    <name type="scientific">Ichthyophthirius multifiliis</name>
    <name type="common">White spot disease agent</name>
    <name type="synonym">Ich</name>
    <dbReference type="NCBI Taxonomy" id="5932"/>
    <lineage>
        <taxon>Eukaryota</taxon>
        <taxon>Sar</taxon>
        <taxon>Alveolata</taxon>
        <taxon>Ciliophora</taxon>
        <taxon>Intramacronucleata</taxon>
        <taxon>Oligohymenophorea</taxon>
        <taxon>Hymenostomatida</taxon>
        <taxon>Ophryoglenina</taxon>
        <taxon>Ichthyophthirius</taxon>
    </lineage>
</organism>
<protein>
    <recommendedName>
        <fullName evidence="5">GB1/RHD3-type G domain-containing protein</fullName>
    </recommendedName>
</protein>
<dbReference type="OrthoDB" id="2135133at2759"/>
<evidence type="ECO:0000313" key="6">
    <source>
        <dbReference type="EMBL" id="EGR34658.1"/>
    </source>
</evidence>
<dbReference type="GeneID" id="14910858"/>
<evidence type="ECO:0000259" key="5">
    <source>
        <dbReference type="PROSITE" id="PS51715"/>
    </source>
</evidence>
<proteinExistence type="inferred from homology"/>
<dbReference type="Proteomes" id="UP000008983">
    <property type="component" value="Unassembled WGS sequence"/>
</dbReference>
<dbReference type="eggNOG" id="KOG2037">
    <property type="taxonomic scope" value="Eukaryota"/>
</dbReference>
<evidence type="ECO:0000256" key="2">
    <source>
        <dbReference type="ARBA" id="ARBA00022801"/>
    </source>
</evidence>
<dbReference type="InterPro" id="IPR015894">
    <property type="entry name" value="Guanylate-bd_N"/>
</dbReference>
<reference evidence="6 7" key="1">
    <citation type="submission" date="2011-07" db="EMBL/GenBank/DDBJ databases">
        <authorList>
            <person name="Coyne R."/>
            <person name="Brami D."/>
            <person name="Johnson J."/>
            <person name="Hostetler J."/>
            <person name="Hannick L."/>
            <person name="Clark T."/>
            <person name="Cassidy-Hanley D."/>
            <person name="Inman J."/>
        </authorList>
    </citation>
    <scope>NUCLEOTIDE SEQUENCE [LARGE SCALE GENOMIC DNA]</scope>
    <source>
        <strain evidence="6 7">G5</strain>
    </source>
</reference>
<gene>
    <name evidence="6" type="ORF">IMG5_004610</name>
</gene>
<keyword evidence="3" id="KW-0342">GTP-binding</keyword>
<sequence>MINLKKVLLNKQQNILKQIINKDYKINPDSINFIKQLQKPISIITVAGLYRTGKSYLLNTIIQNKNAGFQVGSTINSCTKGIWIYGCPIKETNLNGENINILVLDCEGMGSTNESQDYENKLFCLCILLSSSLIYNSMNAIDENAINKLFFISNITKNIQLKQDNIDQNINEDDYQKYFPNFYWVLRDFTLQLVDKQGNQITSNQYFEQSLQEQKGISDEVQQKNRIKKFLKQFFTQRECVTLVRPLESEQDLQKLDQIEFQKLRPEFQEQIEQFRKRIIKKSKPKMINNKYLNGEMFLSLAESYLLAINTGKMLNIGKSWEYVCKLETSKAVQKSFEKYEQILKQKLYPIIPTTCIEIKVKKKKNLYKNAYFIYIYRNNIKMLKKKLQIYLIIQVQEKKKMDFWKCQKIKQKKELKLSQIKTKRILQQIVLFLCKKNSRLLKISKKIICICVFWNLKRMCNFFISF</sequence>
<dbReference type="Gene3D" id="1.20.1000.10">
    <property type="entry name" value="Guanylate-binding protein, C-terminal domain"/>
    <property type="match status" value="1"/>
</dbReference>
<accession>G0QJE6</accession>
<evidence type="ECO:0000256" key="4">
    <source>
        <dbReference type="PROSITE-ProRule" id="PRU01052"/>
    </source>
</evidence>
<evidence type="ECO:0000256" key="3">
    <source>
        <dbReference type="ARBA" id="ARBA00023134"/>
    </source>
</evidence>
<dbReference type="AlphaFoldDB" id="G0QJE6"/>
<dbReference type="GO" id="GO:0003924">
    <property type="term" value="F:GTPase activity"/>
    <property type="evidence" value="ECO:0007669"/>
    <property type="project" value="InterPro"/>
</dbReference>
<dbReference type="EMBL" id="GL983061">
    <property type="protein sequence ID" value="EGR34658.1"/>
    <property type="molecule type" value="Genomic_DNA"/>
</dbReference>
<evidence type="ECO:0000256" key="1">
    <source>
        <dbReference type="ARBA" id="ARBA00022741"/>
    </source>
</evidence>
<comment type="similarity">
    <text evidence="4">Belongs to the TRAFAC class dynamin-like GTPase superfamily. GB1/RHD3 GTPase family.</text>
</comment>
<dbReference type="RefSeq" id="XP_004039962.1">
    <property type="nucleotide sequence ID" value="XM_004039914.1"/>
</dbReference>
<dbReference type="Pfam" id="PF02841">
    <property type="entry name" value="GBP_C"/>
    <property type="match status" value="1"/>
</dbReference>
<keyword evidence="7" id="KW-1185">Reference proteome</keyword>
<dbReference type="PROSITE" id="PS51715">
    <property type="entry name" value="G_GB1_RHD3"/>
    <property type="match status" value="1"/>
</dbReference>
<feature type="domain" description="GB1/RHD3-type G" evidence="5">
    <location>
        <begin position="38"/>
        <end position="293"/>
    </location>
</feature>
<evidence type="ECO:0000313" key="7">
    <source>
        <dbReference type="Proteomes" id="UP000008983"/>
    </source>
</evidence>
<keyword evidence="1" id="KW-0547">Nucleotide-binding</keyword>
<dbReference type="SUPFAM" id="SSF48340">
    <property type="entry name" value="Interferon-induced guanylate-binding protein 1 (GBP1), C-terminal domain"/>
    <property type="match status" value="1"/>
</dbReference>
<name>G0QJE6_ICHMU</name>
<dbReference type="Gene3D" id="3.40.50.300">
    <property type="entry name" value="P-loop containing nucleotide triphosphate hydrolases"/>
    <property type="match status" value="1"/>
</dbReference>
<dbReference type="OMA" id="CNMPRLC"/>
<dbReference type="GO" id="GO:0005525">
    <property type="term" value="F:GTP binding"/>
    <property type="evidence" value="ECO:0007669"/>
    <property type="project" value="UniProtKB-KW"/>
</dbReference>
<dbReference type="InterPro" id="IPR030386">
    <property type="entry name" value="G_GB1_RHD3_dom"/>
</dbReference>
<dbReference type="SUPFAM" id="SSF52540">
    <property type="entry name" value="P-loop containing nucleoside triphosphate hydrolases"/>
    <property type="match status" value="1"/>
</dbReference>
<dbReference type="InParanoid" id="G0QJE6"/>